<evidence type="ECO:0000259" key="7">
    <source>
        <dbReference type="PROSITE" id="PS51123"/>
    </source>
</evidence>
<name>A0ABT9BGD9_9BACT</name>
<dbReference type="InterPro" id="IPR006690">
    <property type="entry name" value="OMPA-like_CS"/>
</dbReference>
<dbReference type="InterPro" id="IPR028974">
    <property type="entry name" value="TSP_type-3_rpt"/>
</dbReference>
<sequence>MSRTTAQAQGWTGLATSNYSGTNGLYWNPSSIADSRHKFYINLAGADVNFYNDYLELAMPYTPWQLVRGKVGNEYRDGSGNVVFQRDYLRETVNGRSKFATLSAEARLPSFFISLGPKQSIAFSSRVRGFAQAVNVSEPLARLGRYGLGEAQALGLTDQVLTDNSFNVSVNGFHEFALSYALATTENTDHFIKAGVTLKYLVGLGSGYVNNQGAQYQVYNEDSIQVRDRQMTYGTTDYEYYRRDDFKVGDFYGQNRLGRGFGGDIGVTYEWRPKASTYNYSMDGEMITDHTANKYRLKAGLALVDLGGIVYNNKDYVRQTGLTSTGTVQLGSLDTIRYRSLADLDNTVQRLVNINSKTKQFTSVLPAALNLTADYRFREHLYVGAAWRQNLVPARTIGSRAASSVALIPRLEFSQAELSVPLMLANNYDKFQVGAMVRLGPLTVGSDNLGGIFGATTITGYDVYASLGFGLDKKKPKDKDKDGVSDKLDKCPTVKGTWEFRGCPDRDGDHVQDKDDLCPDVPGLVKFKGCPDTDKDGVQDSEDLCPTEPGPVALQGCPDLDGDGVADKDDKCPEDPGVVALQGCPDRDGDGITDADDKCPDNAGPAEHQGCPDTDGDGTFDPDDKCPAVAGPADNQGCPYVDTDLDGTFDHLDGCPAVAGPAENKGCPWPDTDADGTPDNKDLCPKTPGPKTNNGCPVLKKAEQKIIATAFANLEFLTGKDVIRTKSYASLNALAKLLQAKPEFRLRLSGHTDNVGKPAANLLLSQKRAEAVKRYLTKRGVPTERIMAEWFGQTKPKASNKTAAGRARNRRVEMKVLFE</sequence>
<evidence type="ECO:0000256" key="2">
    <source>
        <dbReference type="ARBA" id="ARBA00022729"/>
    </source>
</evidence>
<dbReference type="SUPFAM" id="SSF103088">
    <property type="entry name" value="OmpA-like"/>
    <property type="match status" value="1"/>
</dbReference>
<dbReference type="PROSITE" id="PS01068">
    <property type="entry name" value="OMPA_1"/>
    <property type="match status" value="1"/>
</dbReference>
<dbReference type="InterPro" id="IPR003367">
    <property type="entry name" value="Thrombospondin_3-like_rpt"/>
</dbReference>
<dbReference type="RefSeq" id="WP_305008141.1">
    <property type="nucleotide sequence ID" value="NZ_JAUQSY010000013.1"/>
</dbReference>
<accession>A0ABT9BGD9</accession>
<feature type="compositionally biased region" description="Basic and acidic residues" evidence="6">
    <location>
        <begin position="585"/>
        <end position="600"/>
    </location>
</feature>
<dbReference type="SUPFAM" id="SSF103647">
    <property type="entry name" value="TSP type-3 repeat"/>
    <property type="match status" value="2"/>
</dbReference>
<protein>
    <submittedName>
        <fullName evidence="8">DUF5723 family protein</fullName>
    </submittedName>
</protein>
<comment type="caution">
    <text evidence="8">The sequence shown here is derived from an EMBL/GenBank/DDBJ whole genome shotgun (WGS) entry which is preliminary data.</text>
</comment>
<proteinExistence type="predicted"/>
<organism evidence="8 9">
    <name type="scientific">Hymenobacter aranciens</name>
    <dbReference type="NCBI Taxonomy" id="3063996"/>
    <lineage>
        <taxon>Bacteria</taxon>
        <taxon>Pseudomonadati</taxon>
        <taxon>Bacteroidota</taxon>
        <taxon>Cytophagia</taxon>
        <taxon>Cytophagales</taxon>
        <taxon>Hymenobacteraceae</taxon>
        <taxon>Hymenobacter</taxon>
    </lineage>
</organism>
<dbReference type="CDD" id="cd07185">
    <property type="entry name" value="OmpA_C-like"/>
    <property type="match status" value="1"/>
</dbReference>
<dbReference type="InterPro" id="IPR043781">
    <property type="entry name" value="DUF5723"/>
</dbReference>
<feature type="domain" description="OmpA-like" evidence="7">
    <location>
        <begin position="703"/>
        <end position="819"/>
    </location>
</feature>
<evidence type="ECO:0000256" key="5">
    <source>
        <dbReference type="PROSITE-ProRule" id="PRU00473"/>
    </source>
</evidence>
<gene>
    <name evidence="8" type="ORF">Q5H93_18585</name>
</gene>
<evidence type="ECO:0000256" key="3">
    <source>
        <dbReference type="ARBA" id="ARBA00023136"/>
    </source>
</evidence>
<dbReference type="Proteomes" id="UP001176429">
    <property type="component" value="Unassembled WGS sequence"/>
</dbReference>
<comment type="subcellular location">
    <subcellularLocation>
        <location evidence="1">Cell outer membrane</location>
    </subcellularLocation>
</comment>
<evidence type="ECO:0000256" key="4">
    <source>
        <dbReference type="ARBA" id="ARBA00023237"/>
    </source>
</evidence>
<feature type="region of interest" description="Disordered" evidence="6">
    <location>
        <begin position="576"/>
        <end position="633"/>
    </location>
</feature>
<keyword evidence="2" id="KW-0732">Signal</keyword>
<keyword evidence="9" id="KW-1185">Reference proteome</keyword>
<dbReference type="InterPro" id="IPR036737">
    <property type="entry name" value="OmpA-like_sf"/>
</dbReference>
<dbReference type="Pfam" id="PF02412">
    <property type="entry name" value="TSP_3"/>
    <property type="match status" value="3"/>
</dbReference>
<evidence type="ECO:0000256" key="6">
    <source>
        <dbReference type="SAM" id="MobiDB-lite"/>
    </source>
</evidence>
<dbReference type="EMBL" id="JAUQSY010000013">
    <property type="protein sequence ID" value="MDO7876759.1"/>
    <property type="molecule type" value="Genomic_DNA"/>
</dbReference>
<dbReference type="InterPro" id="IPR050330">
    <property type="entry name" value="Bact_OuterMem_StrucFunc"/>
</dbReference>
<dbReference type="InterPro" id="IPR006664">
    <property type="entry name" value="OMP_bac"/>
</dbReference>
<dbReference type="PANTHER" id="PTHR30329">
    <property type="entry name" value="STATOR ELEMENT OF FLAGELLAR MOTOR COMPLEX"/>
    <property type="match status" value="1"/>
</dbReference>
<dbReference type="PRINTS" id="PR01021">
    <property type="entry name" value="OMPADOMAIN"/>
</dbReference>
<keyword evidence="3 5" id="KW-0472">Membrane</keyword>
<evidence type="ECO:0000313" key="9">
    <source>
        <dbReference type="Proteomes" id="UP001176429"/>
    </source>
</evidence>
<dbReference type="Pfam" id="PF00691">
    <property type="entry name" value="OmpA"/>
    <property type="match status" value="1"/>
</dbReference>
<dbReference type="InterPro" id="IPR006665">
    <property type="entry name" value="OmpA-like"/>
</dbReference>
<evidence type="ECO:0000313" key="8">
    <source>
        <dbReference type="EMBL" id="MDO7876759.1"/>
    </source>
</evidence>
<dbReference type="PROSITE" id="PS51123">
    <property type="entry name" value="OMPA_2"/>
    <property type="match status" value="1"/>
</dbReference>
<keyword evidence="4" id="KW-0998">Cell outer membrane</keyword>
<dbReference type="Pfam" id="PF18990">
    <property type="entry name" value="DUF5723"/>
    <property type="match status" value="1"/>
</dbReference>
<evidence type="ECO:0000256" key="1">
    <source>
        <dbReference type="ARBA" id="ARBA00004442"/>
    </source>
</evidence>
<reference evidence="8" key="1">
    <citation type="submission" date="2023-07" db="EMBL/GenBank/DDBJ databases">
        <authorList>
            <person name="Kim M.K."/>
        </authorList>
    </citation>
    <scope>NUCLEOTIDE SEQUENCE</scope>
    <source>
        <strain evidence="8">ASUV-10-1</strain>
    </source>
</reference>
<dbReference type="Gene3D" id="3.30.1330.60">
    <property type="entry name" value="OmpA-like domain"/>
    <property type="match status" value="1"/>
</dbReference>
<dbReference type="PANTHER" id="PTHR30329:SF21">
    <property type="entry name" value="LIPOPROTEIN YIAD-RELATED"/>
    <property type="match status" value="1"/>
</dbReference>